<dbReference type="EMBL" id="JHDU01000013">
    <property type="protein sequence ID" value="KDR62848.1"/>
    <property type="molecule type" value="Genomic_DNA"/>
</dbReference>
<name>A0ABR4SB30_9ACTN</name>
<comment type="caution">
    <text evidence="1">The sequence shown here is derived from an EMBL/GenBank/DDBJ whole genome shotgun (WGS) entry which is preliminary data.</text>
</comment>
<protein>
    <submittedName>
        <fullName evidence="1">Uncharacterized protein</fullName>
    </submittedName>
</protein>
<accession>A0ABR4SB30</accession>
<sequence>MLTATSAGERCCRWIVRRLLGAVQSVVEAVDGLALEAEAYVGVDAGRDADVGVAEEFLDDDEVYALLQKQGGG</sequence>
<proteinExistence type="predicted"/>
<dbReference type="Proteomes" id="UP000027443">
    <property type="component" value="Unassembled WGS sequence"/>
</dbReference>
<keyword evidence="2" id="KW-1185">Reference proteome</keyword>
<reference evidence="1 2" key="1">
    <citation type="submission" date="2014-03" db="EMBL/GenBank/DDBJ databases">
        <title>Genome Sequence of Streptomyces wadayamensis A23 strain, an endophytic actinobacteria from Citrus reticulata.</title>
        <authorList>
            <person name="de Oliveira L.G."/>
            <person name="Tormet G.D."/>
            <person name="Marcon J."/>
            <person name="Samborsky M."/>
            <person name="Araujo W.L."/>
            <person name="de Azevedo J.L."/>
        </authorList>
    </citation>
    <scope>NUCLEOTIDE SEQUENCE [LARGE SCALE GENOMIC DNA]</scope>
    <source>
        <strain evidence="1 2">A23</strain>
    </source>
</reference>
<organism evidence="1 2">
    <name type="scientific">Streptomyces wadayamensis</name>
    <dbReference type="NCBI Taxonomy" id="141454"/>
    <lineage>
        <taxon>Bacteria</taxon>
        <taxon>Bacillati</taxon>
        <taxon>Actinomycetota</taxon>
        <taxon>Actinomycetes</taxon>
        <taxon>Kitasatosporales</taxon>
        <taxon>Streptomycetaceae</taxon>
        <taxon>Streptomyces</taxon>
    </lineage>
</organism>
<gene>
    <name evidence="1" type="ORF">DC60_29805</name>
</gene>
<evidence type="ECO:0000313" key="1">
    <source>
        <dbReference type="EMBL" id="KDR62848.1"/>
    </source>
</evidence>
<evidence type="ECO:0000313" key="2">
    <source>
        <dbReference type="Proteomes" id="UP000027443"/>
    </source>
</evidence>